<feature type="domain" description="PIN like" evidence="1">
    <location>
        <begin position="25"/>
        <end position="86"/>
    </location>
</feature>
<keyword evidence="3" id="KW-1185">Reference proteome</keyword>
<dbReference type="AlphaFoldDB" id="A0A3A1VI41"/>
<evidence type="ECO:0000313" key="2">
    <source>
        <dbReference type="EMBL" id="RIX59286.1"/>
    </source>
</evidence>
<accession>A0A3A1VI41</accession>
<dbReference type="InterPro" id="IPR041578">
    <property type="entry name" value="PIN_8"/>
</dbReference>
<dbReference type="RefSeq" id="WP_119598117.1">
    <property type="nucleotide sequence ID" value="NZ_QXQA01000002.1"/>
</dbReference>
<sequence>MATKFFSYTGYDSHLKKEILSNANISFDANTLLNAYKMTPDARNQFINVLKRFKERLWMPYQVGKEFYDNRSNVIKTEMKSLAEVKLT</sequence>
<reference evidence="2 3" key="1">
    <citation type="submission" date="2018-09" db="EMBL/GenBank/DDBJ databases">
        <title>Paenibacillus aracenensis nov. sp. isolated from a cave in southern Spain.</title>
        <authorList>
            <person name="Jurado V."/>
            <person name="Gutierrez-Patricio S."/>
            <person name="Gonzalez-Pimentel J.L."/>
            <person name="Miller A.Z."/>
            <person name="Laiz L."/>
            <person name="Saiz-Jimenez C."/>
        </authorList>
    </citation>
    <scope>NUCLEOTIDE SEQUENCE [LARGE SCALE GENOMIC DNA]</scope>
    <source>
        <strain evidence="2 3">DSM 22867</strain>
    </source>
</reference>
<gene>
    <name evidence="2" type="ORF">D3P08_03785</name>
</gene>
<organism evidence="2 3">
    <name type="scientific">Paenibacillus nanensis</name>
    <dbReference type="NCBI Taxonomy" id="393251"/>
    <lineage>
        <taxon>Bacteria</taxon>
        <taxon>Bacillati</taxon>
        <taxon>Bacillota</taxon>
        <taxon>Bacilli</taxon>
        <taxon>Bacillales</taxon>
        <taxon>Paenibacillaceae</taxon>
        <taxon>Paenibacillus</taxon>
    </lineage>
</organism>
<proteinExistence type="predicted"/>
<evidence type="ECO:0000313" key="3">
    <source>
        <dbReference type="Proteomes" id="UP000266482"/>
    </source>
</evidence>
<dbReference type="Proteomes" id="UP000266482">
    <property type="component" value="Unassembled WGS sequence"/>
</dbReference>
<protein>
    <recommendedName>
        <fullName evidence="1">PIN like domain-containing protein</fullName>
    </recommendedName>
</protein>
<name>A0A3A1VI41_9BACL</name>
<dbReference type="OrthoDB" id="9182727at2"/>
<evidence type="ECO:0000259" key="1">
    <source>
        <dbReference type="Pfam" id="PF18476"/>
    </source>
</evidence>
<dbReference type="Pfam" id="PF18476">
    <property type="entry name" value="PIN_8"/>
    <property type="match status" value="1"/>
</dbReference>
<dbReference type="EMBL" id="QXQA01000002">
    <property type="protein sequence ID" value="RIX59286.1"/>
    <property type="molecule type" value="Genomic_DNA"/>
</dbReference>
<comment type="caution">
    <text evidence="2">The sequence shown here is derived from an EMBL/GenBank/DDBJ whole genome shotgun (WGS) entry which is preliminary data.</text>
</comment>